<dbReference type="EC" id="2.7.1.35" evidence="2"/>
<dbReference type="RefSeq" id="XP_013246226.1">
    <property type="nucleotide sequence ID" value="XM_013390772.1"/>
</dbReference>
<sequence length="416" mass="45530">MAANQPEATRLLSIQSHVVCGYVGNRSATFPLQLLGWEVDVINTVQFSNHTGFGRWGGMRFDEKHIDDLVGGLDKNGLLRYARVLTGYIPSPNALLSVQRAVKRLRQLNPSLIYVLDPVMGDIGRGMYVNPDVLPIYKSMLPLSSIITPNQFEAEILTDKKITSLDTLLAVLQTLHVQHRVPHVLITSVELPDEDLHKQGIARTQPDGSPLMLLVGSSVQQTLCTAVAEARPWYIQFPEVEGYFSGVGDLFAAMIVGRYMRPAEAQSAASSAFSSQPASPAPQPAPSATSSDAATPPAFLRTPSAMLDEVHSAPTPLSRAAELAIASVQAVLAKTSEAIAKVPPMPTRQEWEASRAATADGPTTLDEGTEEAREKAWEVQKKVEIFRRRELKIVQSQKQIDQPIVRYKARWLLPNA</sequence>
<evidence type="ECO:0000259" key="8">
    <source>
        <dbReference type="Pfam" id="PF08543"/>
    </source>
</evidence>
<organism evidence="9 10">
    <name type="scientific">Tilletiaria anomala (strain ATCC 24038 / CBS 436.72 / UBC 951)</name>
    <dbReference type="NCBI Taxonomy" id="1037660"/>
    <lineage>
        <taxon>Eukaryota</taxon>
        <taxon>Fungi</taxon>
        <taxon>Dikarya</taxon>
        <taxon>Basidiomycota</taxon>
        <taxon>Ustilaginomycotina</taxon>
        <taxon>Exobasidiomycetes</taxon>
        <taxon>Georgefischeriales</taxon>
        <taxon>Tilletiariaceae</taxon>
        <taxon>Tilletiaria</taxon>
    </lineage>
</organism>
<dbReference type="SUPFAM" id="SSF53613">
    <property type="entry name" value="Ribokinase-like"/>
    <property type="match status" value="1"/>
</dbReference>
<dbReference type="PANTHER" id="PTHR10534">
    <property type="entry name" value="PYRIDOXAL KINASE"/>
    <property type="match status" value="1"/>
</dbReference>
<keyword evidence="5 9" id="KW-0418">Kinase</keyword>
<dbReference type="NCBIfam" id="TIGR00687">
    <property type="entry name" value="pyridox_kin"/>
    <property type="match status" value="1"/>
</dbReference>
<dbReference type="InParanoid" id="A0A066WHD5"/>
<evidence type="ECO:0000313" key="9">
    <source>
        <dbReference type="EMBL" id="KDN53387.1"/>
    </source>
</evidence>
<feature type="region of interest" description="Disordered" evidence="7">
    <location>
        <begin position="270"/>
        <end position="299"/>
    </location>
</feature>
<evidence type="ECO:0000256" key="4">
    <source>
        <dbReference type="ARBA" id="ARBA00022741"/>
    </source>
</evidence>
<feature type="domain" description="Pyridoxamine kinase/Phosphomethylpyrimidine kinase" evidence="8">
    <location>
        <begin position="103"/>
        <end position="193"/>
    </location>
</feature>
<comment type="caution">
    <text evidence="9">The sequence shown here is derived from an EMBL/GenBank/DDBJ whole genome shotgun (WGS) entry which is preliminary data.</text>
</comment>
<evidence type="ECO:0000256" key="5">
    <source>
        <dbReference type="ARBA" id="ARBA00022777"/>
    </source>
</evidence>
<dbReference type="InterPro" id="IPR004625">
    <property type="entry name" value="PyrdxlKinase"/>
</dbReference>
<dbReference type="Pfam" id="PF08543">
    <property type="entry name" value="Phos_pyr_kin"/>
    <property type="match status" value="1"/>
</dbReference>
<dbReference type="Gene3D" id="3.40.1190.20">
    <property type="match status" value="2"/>
</dbReference>
<keyword evidence="6" id="KW-0067">ATP-binding</keyword>
<dbReference type="OMA" id="WTHISEQ"/>
<dbReference type="AlphaFoldDB" id="A0A066WHD5"/>
<dbReference type="GO" id="GO:0008478">
    <property type="term" value="F:pyridoxal kinase activity"/>
    <property type="evidence" value="ECO:0007669"/>
    <property type="project" value="UniProtKB-EC"/>
</dbReference>
<proteinExistence type="inferred from homology"/>
<dbReference type="GeneID" id="25263479"/>
<keyword evidence="10" id="KW-1185">Reference proteome</keyword>
<evidence type="ECO:0000256" key="3">
    <source>
        <dbReference type="ARBA" id="ARBA00022679"/>
    </source>
</evidence>
<feature type="region of interest" description="Disordered" evidence="7">
    <location>
        <begin position="344"/>
        <end position="369"/>
    </location>
</feature>
<dbReference type="OrthoDB" id="2104723at2759"/>
<dbReference type="CDD" id="cd01173">
    <property type="entry name" value="pyridoxal_pyridoxamine_kinase"/>
    <property type="match status" value="1"/>
</dbReference>
<dbReference type="GO" id="GO:0005524">
    <property type="term" value="F:ATP binding"/>
    <property type="evidence" value="ECO:0007669"/>
    <property type="project" value="UniProtKB-KW"/>
</dbReference>
<evidence type="ECO:0000256" key="6">
    <source>
        <dbReference type="ARBA" id="ARBA00022840"/>
    </source>
</evidence>
<dbReference type="GO" id="GO:0009443">
    <property type="term" value="P:pyridoxal 5'-phosphate salvage"/>
    <property type="evidence" value="ECO:0007669"/>
    <property type="project" value="InterPro"/>
</dbReference>
<evidence type="ECO:0000256" key="1">
    <source>
        <dbReference type="ARBA" id="ARBA00008805"/>
    </source>
</evidence>
<evidence type="ECO:0000313" key="10">
    <source>
        <dbReference type="Proteomes" id="UP000027361"/>
    </source>
</evidence>
<dbReference type="HOGENOM" id="CLU_046496_1_0_1"/>
<reference evidence="9 10" key="1">
    <citation type="submission" date="2014-05" db="EMBL/GenBank/DDBJ databases">
        <title>Draft genome sequence of a rare smut relative, Tilletiaria anomala UBC 951.</title>
        <authorList>
            <consortium name="DOE Joint Genome Institute"/>
            <person name="Toome M."/>
            <person name="Kuo A."/>
            <person name="Henrissat B."/>
            <person name="Lipzen A."/>
            <person name="Tritt A."/>
            <person name="Yoshinaga Y."/>
            <person name="Zane M."/>
            <person name="Barry K."/>
            <person name="Grigoriev I.V."/>
            <person name="Spatafora J.W."/>
            <person name="Aimea M.C."/>
        </authorList>
    </citation>
    <scope>NUCLEOTIDE SEQUENCE [LARGE SCALE GENOMIC DNA]</scope>
    <source>
        <strain evidence="9 10">UBC 951</strain>
    </source>
</reference>
<dbReference type="GO" id="GO:0005829">
    <property type="term" value="C:cytosol"/>
    <property type="evidence" value="ECO:0007669"/>
    <property type="project" value="TreeGrafter"/>
</dbReference>
<dbReference type="FunCoup" id="A0A066WHD5">
    <property type="interactions" value="336"/>
</dbReference>
<gene>
    <name evidence="9" type="ORF">K437DRAFT_253081</name>
</gene>
<dbReference type="PANTHER" id="PTHR10534:SF2">
    <property type="entry name" value="PYRIDOXAL KINASE"/>
    <property type="match status" value="1"/>
</dbReference>
<dbReference type="InterPro" id="IPR013749">
    <property type="entry name" value="PM/HMP-P_kinase-1"/>
</dbReference>
<dbReference type="EMBL" id="JMSN01000002">
    <property type="protein sequence ID" value="KDN53387.1"/>
    <property type="molecule type" value="Genomic_DNA"/>
</dbReference>
<protein>
    <recommendedName>
        <fullName evidence="2">pyridoxal kinase</fullName>
        <ecNumber evidence="2">2.7.1.35</ecNumber>
    </recommendedName>
</protein>
<keyword evidence="4" id="KW-0547">Nucleotide-binding</keyword>
<dbReference type="STRING" id="1037660.A0A066WHD5"/>
<name>A0A066WHD5_TILAU</name>
<comment type="similarity">
    <text evidence="1">Belongs to the pyridoxine kinase family.</text>
</comment>
<feature type="compositionally biased region" description="Low complexity" evidence="7">
    <location>
        <begin position="286"/>
        <end position="298"/>
    </location>
</feature>
<dbReference type="InterPro" id="IPR029056">
    <property type="entry name" value="Ribokinase-like"/>
</dbReference>
<dbReference type="Proteomes" id="UP000027361">
    <property type="component" value="Unassembled WGS sequence"/>
</dbReference>
<evidence type="ECO:0000256" key="2">
    <source>
        <dbReference type="ARBA" id="ARBA00012104"/>
    </source>
</evidence>
<accession>A0A066WHD5</accession>
<keyword evidence="3" id="KW-0808">Transferase</keyword>
<evidence type="ECO:0000256" key="7">
    <source>
        <dbReference type="SAM" id="MobiDB-lite"/>
    </source>
</evidence>